<comment type="caution">
    <text evidence="2">The sequence shown here is derived from an EMBL/GenBank/DDBJ whole genome shotgun (WGS) entry which is preliminary data.</text>
</comment>
<name>A0A2V4E4J3_9GAMM</name>
<protein>
    <submittedName>
        <fullName evidence="2">Uncharacterized protein</fullName>
    </submittedName>
</protein>
<keyword evidence="1" id="KW-0472">Membrane</keyword>
<dbReference type="AlphaFoldDB" id="A0A2V4E4J3"/>
<gene>
    <name evidence="2" type="ORF">DKK79_03675</name>
</gene>
<sequence length="377" mass="43498">MSWPKPKVIDTLKPPVKLHLGRWFLFFIVLIFTTGIILALMWPNNDYSKQWTFWAGTIFIPSMIGGIAIGIRFYLYGLAQEEYEIWQHEQKHITQNWQAWAMKSLVVIDSYYHLPNQISLQQLIKGSADLENQINKSLAFNDIVKFYLHIEDLFFSIRHQLSIIPVTERINITLYSSSDAYNYVNDDIHRAYSAAKIEQPYTITHQFMPSANLDKLTEWIDSTQTDLQLVIINNTISSGTAFLCAFLLMDKQHYLDLAIDIARSEILRPMVTDDLSIGINQMVEIQPAINQINQLWINNLDFKQEVNITKHLAELNISPEQIYKLESLAGEQTELSYWLSLALGCEMITKTKQNNLIAAKSQNQWLFSVVTAVSEES</sequence>
<feature type="transmembrane region" description="Helical" evidence="1">
    <location>
        <begin position="53"/>
        <end position="75"/>
    </location>
</feature>
<dbReference type="Proteomes" id="UP000247483">
    <property type="component" value="Unassembled WGS sequence"/>
</dbReference>
<dbReference type="EMBL" id="QGLP01000004">
    <property type="protein sequence ID" value="PXZ05786.1"/>
    <property type="molecule type" value="Genomic_DNA"/>
</dbReference>
<keyword evidence="1" id="KW-1133">Transmembrane helix</keyword>
<accession>A0A2V4E4J3</accession>
<feature type="transmembrane region" description="Helical" evidence="1">
    <location>
        <begin position="20"/>
        <end position="41"/>
    </location>
</feature>
<evidence type="ECO:0000256" key="1">
    <source>
        <dbReference type="SAM" id="Phobius"/>
    </source>
</evidence>
<keyword evidence="1" id="KW-0812">Transmembrane</keyword>
<evidence type="ECO:0000313" key="3">
    <source>
        <dbReference type="Proteomes" id="UP000247483"/>
    </source>
</evidence>
<dbReference type="RefSeq" id="WP_110422891.1">
    <property type="nucleotide sequence ID" value="NZ_QGLP01000004.1"/>
</dbReference>
<proteinExistence type="predicted"/>
<organism evidence="2 3">
    <name type="scientific">Gilliamella apicola</name>
    <dbReference type="NCBI Taxonomy" id="1196095"/>
    <lineage>
        <taxon>Bacteria</taxon>
        <taxon>Pseudomonadati</taxon>
        <taxon>Pseudomonadota</taxon>
        <taxon>Gammaproteobacteria</taxon>
        <taxon>Orbales</taxon>
        <taxon>Orbaceae</taxon>
        <taxon>Gilliamella</taxon>
    </lineage>
</organism>
<reference evidence="2 3" key="1">
    <citation type="submission" date="2018-05" db="EMBL/GenBank/DDBJ databases">
        <title>Reference genomes for bee gut microbiota database.</title>
        <authorList>
            <person name="Ellegaard K.M."/>
        </authorList>
    </citation>
    <scope>NUCLEOTIDE SEQUENCE [LARGE SCALE GENOMIC DNA]</scope>
    <source>
        <strain evidence="2 3">ESL0177</strain>
    </source>
</reference>
<evidence type="ECO:0000313" key="2">
    <source>
        <dbReference type="EMBL" id="PXZ05786.1"/>
    </source>
</evidence>